<dbReference type="Pfam" id="PF13440">
    <property type="entry name" value="Polysacc_synt_3"/>
    <property type="match status" value="1"/>
</dbReference>
<feature type="transmembrane region" description="Helical" evidence="7">
    <location>
        <begin position="41"/>
        <end position="67"/>
    </location>
</feature>
<organism evidence="8 9">
    <name type="scientific">Aromatoleum bremense</name>
    <dbReference type="NCBI Taxonomy" id="76115"/>
    <lineage>
        <taxon>Bacteria</taxon>
        <taxon>Pseudomonadati</taxon>
        <taxon>Pseudomonadota</taxon>
        <taxon>Betaproteobacteria</taxon>
        <taxon>Rhodocyclales</taxon>
        <taxon>Rhodocyclaceae</taxon>
        <taxon>Aromatoleum</taxon>
    </lineage>
</organism>
<feature type="transmembrane region" description="Helical" evidence="7">
    <location>
        <begin position="446"/>
        <end position="470"/>
    </location>
</feature>
<evidence type="ECO:0000256" key="3">
    <source>
        <dbReference type="ARBA" id="ARBA00022475"/>
    </source>
</evidence>
<dbReference type="EMBL" id="WTVP01000039">
    <property type="protein sequence ID" value="NMG16547.1"/>
    <property type="molecule type" value="Genomic_DNA"/>
</dbReference>
<feature type="transmembrane region" description="Helical" evidence="7">
    <location>
        <begin position="379"/>
        <end position="398"/>
    </location>
</feature>
<evidence type="ECO:0000256" key="1">
    <source>
        <dbReference type="ARBA" id="ARBA00004651"/>
    </source>
</evidence>
<keyword evidence="9" id="KW-1185">Reference proteome</keyword>
<evidence type="ECO:0000256" key="4">
    <source>
        <dbReference type="ARBA" id="ARBA00022692"/>
    </source>
</evidence>
<dbReference type="PANTHER" id="PTHR30250">
    <property type="entry name" value="PST FAMILY PREDICTED COLANIC ACID TRANSPORTER"/>
    <property type="match status" value="1"/>
</dbReference>
<dbReference type="PANTHER" id="PTHR30250:SF10">
    <property type="entry name" value="LIPOPOLYSACCHARIDE BIOSYNTHESIS PROTEIN WZXC"/>
    <property type="match status" value="1"/>
</dbReference>
<comment type="caution">
    <text evidence="8">The sequence shown here is derived from an EMBL/GenBank/DDBJ whole genome shotgun (WGS) entry which is preliminary data.</text>
</comment>
<feature type="transmembrane region" description="Helical" evidence="7">
    <location>
        <begin position="325"/>
        <end position="348"/>
    </location>
</feature>
<name>A0ABX1NYQ2_9RHOO</name>
<feature type="transmembrane region" description="Helical" evidence="7">
    <location>
        <begin position="410"/>
        <end position="431"/>
    </location>
</feature>
<evidence type="ECO:0000256" key="2">
    <source>
        <dbReference type="ARBA" id="ARBA00007430"/>
    </source>
</evidence>
<comment type="similarity">
    <text evidence="2">Belongs to the polysaccharide synthase family.</text>
</comment>
<evidence type="ECO:0000313" key="9">
    <source>
        <dbReference type="Proteomes" id="UP000633943"/>
    </source>
</evidence>
<dbReference type="RefSeq" id="WP_169203118.1">
    <property type="nucleotide sequence ID" value="NZ_CP059467.1"/>
</dbReference>
<gene>
    <name evidence="8" type="ORF">GPA24_13530</name>
</gene>
<evidence type="ECO:0000256" key="6">
    <source>
        <dbReference type="ARBA" id="ARBA00023136"/>
    </source>
</evidence>
<evidence type="ECO:0000256" key="5">
    <source>
        <dbReference type="ARBA" id="ARBA00022989"/>
    </source>
</evidence>
<sequence length="489" mass="53073">MSLGDSIRRGALWLIVGNTGSQVLTFAFGIILARLLTPEDFGMLVTIQVFTGLAGFVAGGGMGQALVRASEATKQDYDIVFTLQLAIGCAIYAAFYFAAPWFASWYDTPLYANLLRVSALSFILRPFVNLPGSVLHREMRYKAQTAVRITTLVVSSVVSIGMAYRGQGVWSLIIGGLAGSMCSMAMLIRLSGWRPGFSLDIRRGRKVARYGLLVSINDIVTYLRNQATNFILGKTLGAAPVGLFNKADSLARMPHGLITGPVYQVLFRALAKEQANWDKSRYLFFRSLSLVAVYVTPLYVGVYWTAEPLIALLYGTKWAEAAAPLAILALAGPFLTIANLSGCVLAARNQLGRELVVQLIVLALTVAATLAGLRYGLRGIAGALVLVTIYNALHMYRLASQCLNATWKQLPVSMLPAATLNAILASVLFVLDHYMPGTVRDNNPAYLAVVMVTGALTYALCFLYLPIASLGSEQHRWKQKLRLVSSTVP</sequence>
<feature type="transmembrane region" description="Helical" evidence="7">
    <location>
        <begin position="355"/>
        <end position="373"/>
    </location>
</feature>
<dbReference type="InterPro" id="IPR050833">
    <property type="entry name" value="Poly_Biosynth_Transport"/>
</dbReference>
<feature type="transmembrane region" description="Helical" evidence="7">
    <location>
        <begin position="114"/>
        <end position="134"/>
    </location>
</feature>
<keyword evidence="5 7" id="KW-1133">Transmembrane helix</keyword>
<proteinExistence type="inferred from homology"/>
<keyword evidence="4 7" id="KW-0812">Transmembrane</keyword>
<feature type="transmembrane region" description="Helical" evidence="7">
    <location>
        <begin position="170"/>
        <end position="188"/>
    </location>
</feature>
<protein>
    <submittedName>
        <fullName evidence="8">Oligosaccharide flippase family protein</fullName>
    </submittedName>
</protein>
<dbReference type="CDD" id="cd13127">
    <property type="entry name" value="MATE_tuaB_like"/>
    <property type="match status" value="1"/>
</dbReference>
<feature type="transmembrane region" description="Helical" evidence="7">
    <location>
        <begin position="79"/>
        <end position="102"/>
    </location>
</feature>
<feature type="transmembrane region" description="Helical" evidence="7">
    <location>
        <begin position="283"/>
        <end position="305"/>
    </location>
</feature>
<keyword evidence="6 7" id="KW-0472">Membrane</keyword>
<dbReference type="Proteomes" id="UP000633943">
    <property type="component" value="Unassembled WGS sequence"/>
</dbReference>
<accession>A0ABX1NYQ2</accession>
<feature type="transmembrane region" description="Helical" evidence="7">
    <location>
        <begin position="12"/>
        <end position="35"/>
    </location>
</feature>
<evidence type="ECO:0000256" key="7">
    <source>
        <dbReference type="SAM" id="Phobius"/>
    </source>
</evidence>
<feature type="transmembrane region" description="Helical" evidence="7">
    <location>
        <begin position="146"/>
        <end position="164"/>
    </location>
</feature>
<reference evidence="8 9" key="1">
    <citation type="submission" date="2019-12" db="EMBL/GenBank/DDBJ databases">
        <title>Comparative genomics gives insights into the taxonomy of the Azoarcus-Aromatoleum group and reveals separate origins of nif in the plant-associated Azoarcus and non-plant-associated Aromatoleum sub-groups.</title>
        <authorList>
            <person name="Lafos M."/>
            <person name="Maluk M."/>
            <person name="Batista M."/>
            <person name="Junghare M."/>
            <person name="Carmona M."/>
            <person name="Faoro H."/>
            <person name="Cruz L.M."/>
            <person name="Battistoni F."/>
            <person name="De Souza E."/>
            <person name="Pedrosa F."/>
            <person name="Chen W.-M."/>
            <person name="Poole P.S."/>
            <person name="Dixon R.A."/>
            <person name="James E.K."/>
        </authorList>
    </citation>
    <scope>NUCLEOTIDE SEQUENCE [LARGE SCALE GENOMIC DNA]</scope>
    <source>
        <strain evidence="8 9">PbN1</strain>
    </source>
</reference>
<keyword evidence="3" id="KW-1003">Cell membrane</keyword>
<comment type="subcellular location">
    <subcellularLocation>
        <location evidence="1">Cell membrane</location>
        <topology evidence="1">Multi-pass membrane protein</topology>
    </subcellularLocation>
</comment>
<evidence type="ECO:0000313" key="8">
    <source>
        <dbReference type="EMBL" id="NMG16547.1"/>
    </source>
</evidence>